<dbReference type="AlphaFoldDB" id="A0A644WNF7"/>
<evidence type="ECO:0000313" key="2">
    <source>
        <dbReference type="EMBL" id="MPM05466.1"/>
    </source>
</evidence>
<comment type="caution">
    <text evidence="2">The sequence shown here is derived from an EMBL/GenBank/DDBJ whole genome shotgun (WGS) entry which is preliminary data.</text>
</comment>
<gene>
    <name evidence="2" type="ORF">SDC9_51756</name>
</gene>
<accession>A0A644WNF7</accession>
<dbReference type="Pfam" id="PF21012">
    <property type="entry name" value="DUF6850"/>
    <property type="match status" value="1"/>
</dbReference>
<reference evidence="2" key="1">
    <citation type="submission" date="2019-08" db="EMBL/GenBank/DDBJ databases">
        <authorList>
            <person name="Kucharzyk K."/>
            <person name="Murdoch R.W."/>
            <person name="Higgins S."/>
            <person name="Loffler F."/>
        </authorList>
    </citation>
    <scope>NUCLEOTIDE SEQUENCE</scope>
</reference>
<proteinExistence type="predicted"/>
<organism evidence="2">
    <name type="scientific">bioreactor metagenome</name>
    <dbReference type="NCBI Taxonomy" id="1076179"/>
    <lineage>
        <taxon>unclassified sequences</taxon>
        <taxon>metagenomes</taxon>
        <taxon>ecological metagenomes</taxon>
    </lineage>
</organism>
<dbReference type="InterPro" id="IPR049236">
    <property type="entry name" value="DUF6850"/>
</dbReference>
<sequence length="527" mass="61226">MKKRYIIIIGAWVLCSFLTFNMFAQANDKSEKTDYTIEEIQLRAPWTISDNVSGLAYYQFQDYASVGGFYNSESGNYRNYNSAENLYNFGVAVQAYKKVNKLLFYGDFTYKYDTKKNQTWLGTYIPDFTTNPMLDSIPGKVLSESYNMSGKVAYALTNKTALGIGIDYHTATMAKRIDGRNSNVFSSICVKPGITHKSGNFTTGLNLNYKFDVDRVTYDYIGDKTGKSIYYMEGLFFMAKSGITATTILNRAYFLNSLGGALQLDYNNNNFEWFNEFEMNYGKFNNYEGASLTKKYSREELLNYHYGSSIKFLGDNINHFIKLNLNSTERASYYIINNYEQVPGEIKSWGYYEKGSVLRYMTSTKELDVAYRFCYKKTDWKYNFNITAGFNKMMNEKTYKIFPETYSQNYTINTLYINGRKYFYPRQKNIFELEAGVAFLKGSDDGIPLKSESSGNLGMLQLNRRLLDIDYHYQNVSRTIFNVGARYRHLLNPDKNYALEFCLKYHKIITKNEQERSFLSFSTNYVF</sequence>
<evidence type="ECO:0000259" key="1">
    <source>
        <dbReference type="Pfam" id="PF21012"/>
    </source>
</evidence>
<dbReference type="EMBL" id="VSSQ01001134">
    <property type="protein sequence ID" value="MPM05466.1"/>
    <property type="molecule type" value="Genomic_DNA"/>
</dbReference>
<name>A0A644WNF7_9ZZZZ</name>
<feature type="domain" description="DUF6850" evidence="1">
    <location>
        <begin position="54"/>
        <end position="527"/>
    </location>
</feature>
<protein>
    <recommendedName>
        <fullName evidence="1">DUF6850 domain-containing protein</fullName>
    </recommendedName>
</protein>